<dbReference type="Proteomes" id="UP001501442">
    <property type="component" value="Unassembled WGS sequence"/>
</dbReference>
<evidence type="ECO:0000313" key="3">
    <source>
        <dbReference type="Proteomes" id="UP001501442"/>
    </source>
</evidence>
<proteinExistence type="predicted"/>
<evidence type="ECO:0000313" key="2">
    <source>
        <dbReference type="EMBL" id="GAA4621249.1"/>
    </source>
</evidence>
<gene>
    <name evidence="2" type="ORF">GCM10023196_008400</name>
</gene>
<organism evidence="2 3">
    <name type="scientific">Actinoallomurus vinaceus</name>
    <dbReference type="NCBI Taxonomy" id="1080074"/>
    <lineage>
        <taxon>Bacteria</taxon>
        <taxon>Bacillati</taxon>
        <taxon>Actinomycetota</taxon>
        <taxon>Actinomycetes</taxon>
        <taxon>Streptosporangiales</taxon>
        <taxon>Thermomonosporaceae</taxon>
        <taxon>Actinoallomurus</taxon>
    </lineage>
</organism>
<feature type="signal peptide" evidence="1">
    <location>
        <begin position="1"/>
        <end position="24"/>
    </location>
</feature>
<evidence type="ECO:0000256" key="1">
    <source>
        <dbReference type="SAM" id="SignalP"/>
    </source>
</evidence>
<sequence>MVAAVAATGAIAGVGVAVAPAAMADSICGSGYTQYWSKNINAGDGTFAGTVKLFDSPNNSKCVYFTVSSGTKGSAGWGHSINIEPRGGGTAHHDAGNYNSYAGPLWLSAPTCVHVWGSVYGPAPDKLFSYDDNSLCH</sequence>
<accession>A0ABP8U369</accession>
<dbReference type="EMBL" id="BAABHK010000001">
    <property type="protein sequence ID" value="GAA4621249.1"/>
    <property type="molecule type" value="Genomic_DNA"/>
</dbReference>
<comment type="caution">
    <text evidence="2">The sequence shown here is derived from an EMBL/GenBank/DDBJ whole genome shotgun (WGS) entry which is preliminary data.</text>
</comment>
<reference evidence="3" key="1">
    <citation type="journal article" date="2019" name="Int. J. Syst. Evol. Microbiol.">
        <title>The Global Catalogue of Microorganisms (GCM) 10K type strain sequencing project: providing services to taxonomists for standard genome sequencing and annotation.</title>
        <authorList>
            <consortium name="The Broad Institute Genomics Platform"/>
            <consortium name="The Broad Institute Genome Sequencing Center for Infectious Disease"/>
            <person name="Wu L."/>
            <person name="Ma J."/>
        </authorList>
    </citation>
    <scope>NUCLEOTIDE SEQUENCE [LARGE SCALE GENOMIC DNA]</scope>
    <source>
        <strain evidence="3">JCM 17939</strain>
    </source>
</reference>
<keyword evidence="3" id="KW-1185">Reference proteome</keyword>
<protein>
    <recommendedName>
        <fullName evidence="4">Spore-associated protein A</fullName>
    </recommendedName>
</protein>
<name>A0ABP8U369_9ACTN</name>
<keyword evidence="1" id="KW-0732">Signal</keyword>
<evidence type="ECO:0008006" key="4">
    <source>
        <dbReference type="Google" id="ProtNLM"/>
    </source>
</evidence>
<feature type="chain" id="PRO_5045550531" description="Spore-associated protein A" evidence="1">
    <location>
        <begin position="25"/>
        <end position="137"/>
    </location>
</feature>